<dbReference type="Gene3D" id="3.40.1740.10">
    <property type="entry name" value="VC0467-like"/>
    <property type="match status" value="1"/>
</dbReference>
<dbReference type="Pfam" id="PF02622">
    <property type="entry name" value="DUF179"/>
    <property type="match status" value="1"/>
</dbReference>
<organism evidence="3 4">
    <name type="scientific">Acetobacter pomorum DM001</name>
    <dbReference type="NCBI Taxonomy" id="945681"/>
    <lineage>
        <taxon>Bacteria</taxon>
        <taxon>Pseudomonadati</taxon>
        <taxon>Pseudomonadota</taxon>
        <taxon>Alphaproteobacteria</taxon>
        <taxon>Acetobacterales</taxon>
        <taxon>Acetobacteraceae</taxon>
        <taxon>Acetobacter</taxon>
    </lineage>
</organism>
<dbReference type="PANTHER" id="PTHR30327">
    <property type="entry name" value="UNCHARACTERIZED PROTEIN YQGE"/>
    <property type="match status" value="1"/>
</dbReference>
<dbReference type="EMBL" id="AEUP01000030">
    <property type="protein sequence ID" value="EGE47101.1"/>
    <property type="molecule type" value="Genomic_DNA"/>
</dbReference>
<reference evidence="3 4" key="1">
    <citation type="journal article" date="2011" name="Science">
        <title>Drosophila microbiome modulates host developmental and metabolic homeostasis via insulin signaling.</title>
        <authorList>
            <person name="Shin S.C."/>
            <person name="Kim S.H."/>
            <person name="You H."/>
            <person name="Kim B."/>
            <person name="Kim A.C."/>
            <person name="Lee K.A."/>
            <person name="Yoon J.H."/>
            <person name="Ryu J.H."/>
            <person name="Lee W.J."/>
        </authorList>
    </citation>
    <scope>NUCLEOTIDE SEQUENCE [LARGE SCALE GENOMIC DNA]</scope>
    <source>
        <strain evidence="3 4">DM001</strain>
    </source>
</reference>
<proteinExistence type="inferred from homology"/>
<comment type="similarity">
    <text evidence="1 2">Belongs to the UPF0301 (AlgH) family.</text>
</comment>
<comment type="caution">
    <text evidence="3">The sequence shown here is derived from an EMBL/GenBank/DDBJ whole genome shotgun (WGS) entry which is preliminary data.</text>
</comment>
<dbReference type="SUPFAM" id="SSF143456">
    <property type="entry name" value="VC0467-like"/>
    <property type="match status" value="1"/>
</dbReference>
<sequence>MPFTNCGGAYVSHKGRFNLVKKRGASHILTMKSVNSSIPVQSEPEEAQSLAGMLLVASPMLAQTPFAQSVIYVCAHAPDTGTMGLVVNKRLAVASFDELLTQLDIQPMPPVRRIGLCAGGPVDAGRGLVLHSAEWEGENSLSVSPNIALTGSVDVLKEIAAGKGPQEALLAMGHASWTAGQLEEEILQQDAWLVAPATRDIVFGSDHAAKWRRALASINIDPLRLSGQVGHA</sequence>
<dbReference type="GO" id="GO:0005829">
    <property type="term" value="C:cytosol"/>
    <property type="evidence" value="ECO:0007669"/>
    <property type="project" value="TreeGrafter"/>
</dbReference>
<name>F1YUZ6_9PROT</name>
<evidence type="ECO:0000256" key="1">
    <source>
        <dbReference type="ARBA" id="ARBA00009600"/>
    </source>
</evidence>
<evidence type="ECO:0000256" key="2">
    <source>
        <dbReference type="HAMAP-Rule" id="MF_00758"/>
    </source>
</evidence>
<protein>
    <recommendedName>
        <fullName evidence="2">UPF0301 protein APO_1778</fullName>
    </recommendedName>
</protein>
<dbReference type="AlphaFoldDB" id="F1YUZ6"/>
<evidence type="ECO:0000313" key="3">
    <source>
        <dbReference type="EMBL" id="EGE47101.1"/>
    </source>
</evidence>
<accession>F1YUZ6</accession>
<dbReference type="InterPro" id="IPR003774">
    <property type="entry name" value="AlgH-like"/>
</dbReference>
<gene>
    <name evidence="3" type="primary">yqgE</name>
    <name evidence="3" type="ORF">APO_1778</name>
</gene>
<dbReference type="Proteomes" id="UP000018454">
    <property type="component" value="Unassembled WGS sequence"/>
</dbReference>
<evidence type="ECO:0000313" key="4">
    <source>
        <dbReference type="Proteomes" id="UP000018454"/>
    </source>
</evidence>
<dbReference type="HAMAP" id="MF_00758">
    <property type="entry name" value="UPF0301"/>
    <property type="match status" value="1"/>
</dbReference>
<dbReference type="PANTHER" id="PTHR30327:SF1">
    <property type="entry name" value="UPF0301 PROTEIN YQGE"/>
    <property type="match status" value="1"/>
</dbReference>